<dbReference type="AlphaFoldDB" id="J9G4L3"/>
<evidence type="ECO:0000256" key="1">
    <source>
        <dbReference type="SAM" id="MobiDB-lite"/>
    </source>
</evidence>
<dbReference type="EMBL" id="AMCI01002809">
    <property type="protein sequence ID" value="EJX01804.1"/>
    <property type="molecule type" value="Genomic_DNA"/>
</dbReference>
<accession>J9G4L3</accession>
<sequence>MKLSLLLLAPFLLAGSAQAQSTLTEKLRQSESGQGTVILNHSADIEQAVNNTLPLHPKKVETTSHKPAEVPHPTEKQEKRTPQNYVARTRHKAKGFRICIYTGGNSKADKTKAIQMGQICKKKFPELSTYTTFRSPRWVTHVGDFSSRHEAQKYVDLIRRARFTYEARIISSEVNLPH</sequence>
<name>J9G4L3_9ZZZZ</name>
<evidence type="ECO:0000313" key="2">
    <source>
        <dbReference type="EMBL" id="EJX01804.1"/>
    </source>
</evidence>
<feature type="region of interest" description="Disordered" evidence="1">
    <location>
        <begin position="61"/>
        <end position="84"/>
    </location>
</feature>
<reference evidence="2" key="1">
    <citation type="journal article" date="2012" name="PLoS ONE">
        <title>Gene sets for utilization of primary and secondary nutrition supplies in the distal gut of endangered iberian lynx.</title>
        <authorList>
            <person name="Alcaide M."/>
            <person name="Messina E."/>
            <person name="Richter M."/>
            <person name="Bargiela R."/>
            <person name="Peplies J."/>
            <person name="Huws S.A."/>
            <person name="Newbold C.J."/>
            <person name="Golyshin P.N."/>
            <person name="Simon M.A."/>
            <person name="Lopez G."/>
            <person name="Yakimov M.M."/>
            <person name="Ferrer M."/>
        </authorList>
    </citation>
    <scope>NUCLEOTIDE SEQUENCE</scope>
</reference>
<proteinExistence type="predicted"/>
<evidence type="ECO:0008006" key="3">
    <source>
        <dbReference type="Google" id="ProtNLM"/>
    </source>
</evidence>
<protein>
    <recommendedName>
        <fullName evidence="3">SPOR domain-containing protein</fullName>
    </recommendedName>
</protein>
<comment type="caution">
    <text evidence="2">The sequence shown here is derived from an EMBL/GenBank/DDBJ whole genome shotgun (WGS) entry which is preliminary data.</text>
</comment>
<gene>
    <name evidence="2" type="ORF">EVA_10084</name>
</gene>
<feature type="compositionally biased region" description="Basic and acidic residues" evidence="1">
    <location>
        <begin position="61"/>
        <end position="81"/>
    </location>
</feature>
<organism evidence="2">
    <name type="scientific">gut metagenome</name>
    <dbReference type="NCBI Taxonomy" id="749906"/>
    <lineage>
        <taxon>unclassified sequences</taxon>
        <taxon>metagenomes</taxon>
        <taxon>organismal metagenomes</taxon>
    </lineage>
</organism>